<keyword evidence="9" id="KW-1185">Reference proteome</keyword>
<proteinExistence type="predicted"/>
<feature type="transmembrane region" description="Helical" evidence="7">
    <location>
        <begin position="611"/>
        <end position="638"/>
    </location>
</feature>
<feature type="transmembrane region" description="Helical" evidence="7">
    <location>
        <begin position="164"/>
        <end position="185"/>
    </location>
</feature>
<evidence type="ECO:0000256" key="7">
    <source>
        <dbReference type="SAM" id="Phobius"/>
    </source>
</evidence>
<feature type="region of interest" description="Disordered" evidence="6">
    <location>
        <begin position="527"/>
        <end position="589"/>
    </location>
</feature>
<evidence type="ECO:0000256" key="4">
    <source>
        <dbReference type="ARBA" id="ARBA00022989"/>
    </source>
</evidence>
<dbReference type="Gene3D" id="1.20.1250.20">
    <property type="entry name" value="MFS general substrate transporter like domains"/>
    <property type="match status" value="1"/>
</dbReference>
<evidence type="ECO:0008006" key="10">
    <source>
        <dbReference type="Google" id="ProtNLM"/>
    </source>
</evidence>
<dbReference type="Proteomes" id="UP001217918">
    <property type="component" value="Unassembled WGS sequence"/>
</dbReference>
<dbReference type="EMBL" id="JAQQPM010000002">
    <property type="protein sequence ID" value="KAK2069017.1"/>
    <property type="molecule type" value="Genomic_DNA"/>
</dbReference>
<keyword evidence="4 7" id="KW-1133">Transmembrane helix</keyword>
<feature type="transmembrane region" description="Helical" evidence="7">
    <location>
        <begin position="469"/>
        <end position="490"/>
    </location>
</feature>
<keyword evidence="3 7" id="KW-0812">Transmembrane</keyword>
<sequence>MVQTARAGRAGLFGGAKYNFVLLRATHRLKLWSIYLVRGRPRQRRHGRRRPERHQHGHDDDDGHEHKQRLHHKADEAVGEEDGTSWDQASNVGSTVGHLEDVLIDDPATMSSWAGQPSVKGSSEMMRMFLLTFNAVGMTFTWGVEMTYCTPYLLSLGLTKGQTSLVWIAGPVSGLIVQPIIGVVADESKSKWGRRRPIIMGASVIVAMNLLLLGFTREIVSFFIPDGSTAKLLTIAMAVFSLYGTDFAINAVMSCSRSLVVDTLPIHKQQVGAAWGSRMSSLGHIIGYAMGALDLVGTFGTFLGDTQFKQLTVIAALSIIGTSFVTCWAVTERVLISSPPRRHKGRFRVVRQIWSSLLSLPPRIRSICWVVFWTWIGWYPFHIYSSTWVGETYFRFDVPSSVRASNDVLGDMGRIGSTALTVYSMVNFAAAWLLPPLIRAPDDRTFTRRPPPRLAKVVELANGRKPDLLTAWFASHLLFATAMFITPFAASFRFATFLVALCGLPWTVAGWAPTTFLGVEVNKLSGGGPLPPPSNSAQYRRLSNEGRDPTGAIELLAPPRRDTLTVEHGPDGGSDTDEDEEGNGAPARLHLPQGTAAALPASSTTGELSGIYFGILNIYSTIPQFISTLMSTVVFAVLEPGKSPELAPDAPPADHHATDGVNAIAVCMFLGGFSTLMAAWATRKLKLD</sequence>
<feature type="transmembrane region" description="Helical" evidence="7">
    <location>
        <begin position="197"/>
        <end position="216"/>
    </location>
</feature>
<keyword evidence="2" id="KW-0813">Transport</keyword>
<feature type="transmembrane region" description="Helical" evidence="7">
    <location>
        <begin position="496"/>
        <end position="519"/>
    </location>
</feature>
<dbReference type="SUPFAM" id="SSF103473">
    <property type="entry name" value="MFS general substrate transporter"/>
    <property type="match status" value="1"/>
</dbReference>
<feature type="transmembrane region" description="Helical" evidence="7">
    <location>
        <begin position="310"/>
        <end position="331"/>
    </location>
</feature>
<evidence type="ECO:0000313" key="8">
    <source>
        <dbReference type="EMBL" id="KAK2069017.1"/>
    </source>
</evidence>
<comment type="subcellular location">
    <subcellularLocation>
        <location evidence="1">Membrane</location>
        <topology evidence="1">Multi-pass membrane protein</topology>
    </subcellularLocation>
</comment>
<evidence type="ECO:0000256" key="2">
    <source>
        <dbReference type="ARBA" id="ARBA00022448"/>
    </source>
</evidence>
<evidence type="ECO:0000256" key="3">
    <source>
        <dbReference type="ARBA" id="ARBA00022692"/>
    </source>
</evidence>
<protein>
    <recommendedName>
        <fullName evidence="10">Sucrose transporter</fullName>
    </recommendedName>
</protein>
<dbReference type="GO" id="GO:0008506">
    <property type="term" value="F:sucrose:proton symporter activity"/>
    <property type="evidence" value="ECO:0007669"/>
    <property type="project" value="TreeGrafter"/>
</dbReference>
<evidence type="ECO:0000256" key="6">
    <source>
        <dbReference type="SAM" id="MobiDB-lite"/>
    </source>
</evidence>
<feature type="transmembrane region" description="Helical" evidence="7">
    <location>
        <begin position="285"/>
        <end position="304"/>
    </location>
</feature>
<evidence type="ECO:0000313" key="9">
    <source>
        <dbReference type="Proteomes" id="UP001217918"/>
    </source>
</evidence>
<dbReference type="InterPro" id="IPR036259">
    <property type="entry name" value="MFS_trans_sf"/>
</dbReference>
<feature type="compositionally biased region" description="Basic and acidic residues" evidence="6">
    <location>
        <begin position="559"/>
        <end position="570"/>
    </location>
</feature>
<feature type="transmembrane region" description="Helical" evidence="7">
    <location>
        <begin position="128"/>
        <end position="144"/>
    </location>
</feature>
<gene>
    <name evidence="8" type="ORF">P8C59_003627</name>
</gene>
<comment type="caution">
    <text evidence="8">The sequence shown here is derived from an EMBL/GenBank/DDBJ whole genome shotgun (WGS) entry which is preliminary data.</text>
</comment>
<evidence type="ECO:0000256" key="5">
    <source>
        <dbReference type="ARBA" id="ARBA00023136"/>
    </source>
</evidence>
<dbReference type="PANTHER" id="PTHR19432">
    <property type="entry name" value="SUGAR TRANSPORTER"/>
    <property type="match status" value="1"/>
</dbReference>
<feature type="region of interest" description="Disordered" evidence="6">
    <location>
        <begin position="42"/>
        <end position="91"/>
    </location>
</feature>
<dbReference type="PANTHER" id="PTHR19432:SF76">
    <property type="entry name" value="TRANSPORTER, PUTATIVE (EUROFUNG)-RELATED"/>
    <property type="match status" value="1"/>
</dbReference>
<organism evidence="8 9">
    <name type="scientific">Phyllachora maydis</name>
    <dbReference type="NCBI Taxonomy" id="1825666"/>
    <lineage>
        <taxon>Eukaryota</taxon>
        <taxon>Fungi</taxon>
        <taxon>Dikarya</taxon>
        <taxon>Ascomycota</taxon>
        <taxon>Pezizomycotina</taxon>
        <taxon>Sordariomycetes</taxon>
        <taxon>Sordariomycetidae</taxon>
        <taxon>Phyllachorales</taxon>
        <taxon>Phyllachoraceae</taxon>
        <taxon>Phyllachora</taxon>
    </lineage>
</organism>
<dbReference type="GO" id="GO:0005886">
    <property type="term" value="C:plasma membrane"/>
    <property type="evidence" value="ECO:0007669"/>
    <property type="project" value="TreeGrafter"/>
</dbReference>
<accession>A0AAD9MAI6</accession>
<keyword evidence="5 7" id="KW-0472">Membrane</keyword>
<feature type="compositionally biased region" description="Basic residues" evidence="6">
    <location>
        <begin position="42"/>
        <end position="56"/>
    </location>
</feature>
<feature type="transmembrane region" description="Helical" evidence="7">
    <location>
        <begin position="661"/>
        <end position="682"/>
    </location>
</feature>
<dbReference type="AlphaFoldDB" id="A0AAD9MAI6"/>
<feature type="transmembrane region" description="Helical" evidence="7">
    <location>
        <begin position="228"/>
        <end position="249"/>
    </location>
</feature>
<name>A0AAD9MAI6_9PEZI</name>
<reference evidence="8" key="1">
    <citation type="journal article" date="2023" name="Mol. Plant Microbe Interact.">
        <title>Elucidating the Obligate Nature and Biological Capacity of an Invasive Fungal Corn Pathogen.</title>
        <authorList>
            <person name="MacCready J.S."/>
            <person name="Roggenkamp E.M."/>
            <person name="Gdanetz K."/>
            <person name="Chilvers M.I."/>
        </authorList>
    </citation>
    <scope>NUCLEOTIDE SEQUENCE</scope>
    <source>
        <strain evidence="8">PM02</strain>
    </source>
</reference>
<evidence type="ECO:0000256" key="1">
    <source>
        <dbReference type="ARBA" id="ARBA00004141"/>
    </source>
</evidence>
<feature type="transmembrane region" description="Helical" evidence="7">
    <location>
        <begin position="415"/>
        <end position="434"/>
    </location>
</feature>